<reference evidence="2" key="1">
    <citation type="submission" date="2021-02" db="EMBL/GenBank/DDBJ databases">
        <authorList>
            <person name="Nowell W R."/>
        </authorList>
    </citation>
    <scope>NUCLEOTIDE SEQUENCE</scope>
</reference>
<feature type="region of interest" description="Disordered" evidence="1">
    <location>
        <begin position="250"/>
        <end position="278"/>
    </location>
</feature>
<evidence type="ECO:0000256" key="1">
    <source>
        <dbReference type="SAM" id="MobiDB-lite"/>
    </source>
</evidence>
<sequence>MHHIFSPPLKLCMLRTIRCRIQPNIEHNNHSTIPLSMAMFKDPYVACSLNQSQYNVETLRYKCMSSIIHKKKHPSLIAIDIGNNEPLQEPTIFRHVNQSTNFDFPIDQLKLNNKIYLSRHSLVKLNSSYSCVSISSRCDQHHHHHYRRNRIFRCLSLFTSSIHKRKNDSIVFSQRSLHNTNHWNDLISNQRLLSEYSPRNINSITYESSSSNDTTINISKSNSDILTPTNKNIDKTWRLQIQDHLNKDGSRHAVIHKGSESSVSERRKKKHAKRSEEKKRKIEEKIYNANQRWQKYSTIDYELVLFISRYYDQLPLCSNCRNYFVTNQTQFLADDPRASYDYAAEAVLLSSNAPLDDFIRGLEVLKCLSIFNRYPS</sequence>
<dbReference type="Proteomes" id="UP000676336">
    <property type="component" value="Unassembled WGS sequence"/>
</dbReference>
<feature type="compositionally biased region" description="Basic and acidic residues" evidence="1">
    <location>
        <begin position="250"/>
        <end position="265"/>
    </location>
</feature>
<name>A0A8S2J318_9BILA</name>
<protein>
    <submittedName>
        <fullName evidence="2">Uncharacterized protein</fullName>
    </submittedName>
</protein>
<dbReference type="AlphaFoldDB" id="A0A8S2J318"/>
<evidence type="ECO:0000313" key="3">
    <source>
        <dbReference type="Proteomes" id="UP000676336"/>
    </source>
</evidence>
<accession>A0A8S2J318</accession>
<proteinExistence type="predicted"/>
<comment type="caution">
    <text evidence="2">The sequence shown here is derived from an EMBL/GenBank/DDBJ whole genome shotgun (WGS) entry which is preliminary data.</text>
</comment>
<evidence type="ECO:0000313" key="2">
    <source>
        <dbReference type="EMBL" id="CAF3789547.1"/>
    </source>
</evidence>
<dbReference type="EMBL" id="CAJOBI010000060">
    <property type="protein sequence ID" value="CAF3789547.1"/>
    <property type="molecule type" value="Genomic_DNA"/>
</dbReference>
<gene>
    <name evidence="2" type="ORF">SMN809_LOCUS557</name>
</gene>
<organism evidence="2 3">
    <name type="scientific">Rotaria magnacalcarata</name>
    <dbReference type="NCBI Taxonomy" id="392030"/>
    <lineage>
        <taxon>Eukaryota</taxon>
        <taxon>Metazoa</taxon>
        <taxon>Spiralia</taxon>
        <taxon>Gnathifera</taxon>
        <taxon>Rotifera</taxon>
        <taxon>Eurotatoria</taxon>
        <taxon>Bdelloidea</taxon>
        <taxon>Philodinida</taxon>
        <taxon>Philodinidae</taxon>
        <taxon>Rotaria</taxon>
    </lineage>
</organism>